<reference evidence="1" key="1">
    <citation type="submission" date="2018-05" db="EMBL/GenBank/DDBJ databases">
        <authorList>
            <person name="Lanie J.A."/>
            <person name="Ng W.-L."/>
            <person name="Kazmierczak K.M."/>
            <person name="Andrzejewski T.M."/>
            <person name="Davidsen T.M."/>
            <person name="Wayne K.J."/>
            <person name="Tettelin H."/>
            <person name="Glass J.I."/>
            <person name="Rusch D."/>
            <person name="Podicherti R."/>
            <person name="Tsui H.-C.T."/>
            <person name="Winkler M.E."/>
        </authorList>
    </citation>
    <scope>NUCLEOTIDE SEQUENCE</scope>
</reference>
<dbReference type="AlphaFoldDB" id="A0A382XGI6"/>
<accession>A0A382XGI6</accession>
<organism evidence="1">
    <name type="scientific">marine metagenome</name>
    <dbReference type="NCBI Taxonomy" id="408172"/>
    <lineage>
        <taxon>unclassified sequences</taxon>
        <taxon>metagenomes</taxon>
        <taxon>ecological metagenomes</taxon>
    </lineage>
</organism>
<protein>
    <recommendedName>
        <fullName evidence="2">HNH domain-containing protein</fullName>
    </recommendedName>
</protein>
<evidence type="ECO:0008006" key="2">
    <source>
        <dbReference type="Google" id="ProtNLM"/>
    </source>
</evidence>
<sequence length="157" mass="18504">MAWIGDNGNCRDCGTDDRQFQYHNLDEPRCYDCKNYENLKYQKFGKTHGRAGQRKMELTREQFVEWKRDQERICHYCGIITDRDRMFFNQDLPNPRNGNRAEALGVDRLDNDIGYVEDNIVIACQYCNYWKSTHITEEQMLQIAPKVMPIILAVLAA</sequence>
<proteinExistence type="predicted"/>
<dbReference type="Gene3D" id="3.30.40.220">
    <property type="match status" value="1"/>
</dbReference>
<evidence type="ECO:0000313" key="1">
    <source>
        <dbReference type="EMBL" id="SVD69705.1"/>
    </source>
</evidence>
<dbReference type="EMBL" id="UINC01167281">
    <property type="protein sequence ID" value="SVD69705.1"/>
    <property type="molecule type" value="Genomic_DNA"/>
</dbReference>
<gene>
    <name evidence="1" type="ORF">METZ01_LOCUS422559</name>
</gene>
<name>A0A382XGI6_9ZZZZ</name>